<feature type="region of interest" description="Disordered" evidence="1">
    <location>
        <begin position="185"/>
        <end position="210"/>
    </location>
</feature>
<dbReference type="EMBL" id="UZAF01018808">
    <property type="protein sequence ID" value="VDO55181.1"/>
    <property type="molecule type" value="Genomic_DNA"/>
</dbReference>
<reference evidence="5" key="1">
    <citation type="submission" date="2017-02" db="UniProtKB">
        <authorList>
            <consortium name="WormBaseParasite"/>
        </authorList>
    </citation>
    <scope>IDENTIFICATION</scope>
</reference>
<proteinExistence type="predicted"/>
<evidence type="ECO:0000256" key="1">
    <source>
        <dbReference type="SAM" id="MobiDB-lite"/>
    </source>
</evidence>
<evidence type="ECO:0000259" key="2">
    <source>
        <dbReference type="Pfam" id="PF04155"/>
    </source>
</evidence>
<dbReference type="WBParaSite" id="HPLM_0001505101-mRNA-1">
    <property type="protein sequence ID" value="HPLM_0001505101-mRNA-1"/>
    <property type="gene ID" value="HPLM_0001505101"/>
</dbReference>
<keyword evidence="4" id="KW-1185">Reference proteome</keyword>
<sequence>MPFQTYSYETPAVSYQPSYQTVSPVYTATYETAKSTYEAVQPVYRTAVPAPTTTYIGPREGSTYTTSVQPTEPAQPASTSDSYQESTQAGGEYPTLTPTYSATSADPYNTDTHLQSITGTSYDDSAPALAPPVPSATSDYHASPVDYGASADITDITVQDNEALLRPSTAIEHVSQLYDENGIPIERPSPHQPSSHNAIEPWPGSSASRGRISTEGLTPYLKFMKRHWVLKRLRNARQFAAAVPRTNSTCNSQKLSKVMAKVMMDDVTASKRAILKSTELAFDGDKYDVFCANGEFSYSIHSRKYCEVTKNAITCFAFR</sequence>
<evidence type="ECO:0000313" key="4">
    <source>
        <dbReference type="Proteomes" id="UP000268014"/>
    </source>
</evidence>
<dbReference type="OrthoDB" id="5835604at2759"/>
<dbReference type="InterPro" id="IPR007284">
    <property type="entry name" value="Ground-like_dom"/>
</dbReference>
<feature type="compositionally biased region" description="Polar residues" evidence="1">
    <location>
        <begin position="62"/>
        <end position="89"/>
    </location>
</feature>
<protein>
    <submittedName>
        <fullName evidence="5">Ground-like domain-containing protein</fullName>
    </submittedName>
</protein>
<dbReference type="AlphaFoldDB" id="A0A0N4WTW1"/>
<dbReference type="Pfam" id="PF04155">
    <property type="entry name" value="Ground-like"/>
    <property type="match status" value="1"/>
</dbReference>
<gene>
    <name evidence="3" type="ORF">HPLM_LOCUS15043</name>
</gene>
<feature type="compositionally biased region" description="Polar residues" evidence="1">
    <location>
        <begin position="96"/>
        <end position="123"/>
    </location>
</feature>
<organism evidence="5">
    <name type="scientific">Haemonchus placei</name>
    <name type="common">Barber's pole worm</name>
    <dbReference type="NCBI Taxonomy" id="6290"/>
    <lineage>
        <taxon>Eukaryota</taxon>
        <taxon>Metazoa</taxon>
        <taxon>Ecdysozoa</taxon>
        <taxon>Nematoda</taxon>
        <taxon>Chromadorea</taxon>
        <taxon>Rhabditida</taxon>
        <taxon>Rhabditina</taxon>
        <taxon>Rhabditomorpha</taxon>
        <taxon>Strongyloidea</taxon>
        <taxon>Trichostrongylidae</taxon>
        <taxon>Haemonchus</taxon>
    </lineage>
</organism>
<reference evidence="3 4" key="2">
    <citation type="submission" date="2018-11" db="EMBL/GenBank/DDBJ databases">
        <authorList>
            <consortium name="Pathogen Informatics"/>
        </authorList>
    </citation>
    <scope>NUCLEOTIDE SEQUENCE [LARGE SCALE GENOMIC DNA]</scope>
    <source>
        <strain evidence="3 4">MHpl1</strain>
    </source>
</reference>
<feature type="domain" description="Ground-like" evidence="2">
    <location>
        <begin position="248"/>
        <end position="318"/>
    </location>
</feature>
<accession>A0A0N4WTW1</accession>
<evidence type="ECO:0000313" key="3">
    <source>
        <dbReference type="EMBL" id="VDO55181.1"/>
    </source>
</evidence>
<feature type="region of interest" description="Disordered" evidence="1">
    <location>
        <begin position="51"/>
        <end position="141"/>
    </location>
</feature>
<evidence type="ECO:0000313" key="5">
    <source>
        <dbReference type="WBParaSite" id="HPLM_0001505101-mRNA-1"/>
    </source>
</evidence>
<name>A0A0N4WTW1_HAEPC</name>
<dbReference type="Proteomes" id="UP000268014">
    <property type="component" value="Unassembled WGS sequence"/>
</dbReference>
<dbReference type="OMA" id="KRMIQHA"/>